<dbReference type="Proteomes" id="UP001465976">
    <property type="component" value="Unassembled WGS sequence"/>
</dbReference>
<evidence type="ECO:0000256" key="1">
    <source>
        <dbReference type="SAM" id="MobiDB-lite"/>
    </source>
</evidence>
<accession>A0ABR3FWV3</accession>
<sequence>MVHLLLVSSKGNNVRYFPYTGYLGLTPVKVEGAVCTKLDSDLKPLQAKSITVSVRCYESRLGRLGSVQTNVLVDHSQTLWTKPDGQEYDAVGDGEYPFRISLPPTVAGFSTISFVEYRCVWRVEAVLNHIPITGIGSRQVKHVDLPLIRYDMPPNLPSYGSAYHDSEPRLDRQTAKPRGPRISYSMNTPKFPIGPTDLVSIPIHILPTEPGVSIRSATLVVERRIFLNDTTTPTSSHPHAPSTSSFSNQHPLIHSHTSQSAPASSSIPHTQFSSSSSSLALSGTSYANEDAFSSIRSISSTTALLPGNGSGSHSTDSLAARAVVTPVAGTDSSGPFARSPSGVWSKTLTFPWPSVKSSGRWGIGETIQSDLIAVKFFVRVKVIVTSSYGTDSVELDEEELFVMSTNDSERRIAEAKYRDITNSSDRSRSKSKSPRRSRRERENAPEPPVPSTSAGDRSPCHPSPSIPSSTSPTKNKTPRRPHTSAGPRDKPFASTGARTDSPYGKAFDASRQSHHDHEDEAAPYRRKLRPGTATSPEITKSSVSGFVYSPMAQARVSVSTRRNPGVPFMSNASDATTPSSTSIHSGLSMNIRDSANIREWEEELARIEVQSRRSSDLLGFGLRRKRPSTTAGRTPFSLFAGKA</sequence>
<evidence type="ECO:0000313" key="2">
    <source>
        <dbReference type="EMBL" id="KAL0579975.1"/>
    </source>
</evidence>
<feature type="compositionally biased region" description="Low complexity" evidence="1">
    <location>
        <begin position="466"/>
        <end position="475"/>
    </location>
</feature>
<feature type="compositionally biased region" description="Polar residues" evidence="1">
    <location>
        <begin position="570"/>
        <end position="586"/>
    </location>
</feature>
<evidence type="ECO:0000313" key="3">
    <source>
        <dbReference type="Proteomes" id="UP001465976"/>
    </source>
</evidence>
<gene>
    <name evidence="2" type="ORF">V5O48_002059</name>
</gene>
<feature type="region of interest" description="Disordered" evidence="1">
    <location>
        <begin position="160"/>
        <end position="187"/>
    </location>
</feature>
<name>A0ABR3FWV3_9AGAR</name>
<comment type="caution">
    <text evidence="2">The sequence shown here is derived from an EMBL/GenBank/DDBJ whole genome shotgun (WGS) entry which is preliminary data.</text>
</comment>
<protein>
    <recommendedName>
        <fullName evidence="4">Arrestin C-terminal-like domain-containing protein</fullName>
    </recommendedName>
</protein>
<feature type="compositionally biased region" description="Low complexity" evidence="1">
    <location>
        <begin position="230"/>
        <end position="245"/>
    </location>
</feature>
<keyword evidence="3" id="KW-1185">Reference proteome</keyword>
<evidence type="ECO:0008006" key="4">
    <source>
        <dbReference type="Google" id="ProtNLM"/>
    </source>
</evidence>
<feature type="compositionally biased region" description="Basic residues" evidence="1">
    <location>
        <begin position="429"/>
        <end position="438"/>
    </location>
</feature>
<feature type="compositionally biased region" description="Low complexity" evidence="1">
    <location>
        <begin position="254"/>
        <end position="269"/>
    </location>
</feature>
<feature type="compositionally biased region" description="Basic and acidic residues" evidence="1">
    <location>
        <begin position="511"/>
        <end position="523"/>
    </location>
</feature>
<organism evidence="2 3">
    <name type="scientific">Marasmius crinis-equi</name>
    <dbReference type="NCBI Taxonomy" id="585013"/>
    <lineage>
        <taxon>Eukaryota</taxon>
        <taxon>Fungi</taxon>
        <taxon>Dikarya</taxon>
        <taxon>Basidiomycota</taxon>
        <taxon>Agaricomycotina</taxon>
        <taxon>Agaricomycetes</taxon>
        <taxon>Agaricomycetidae</taxon>
        <taxon>Agaricales</taxon>
        <taxon>Marasmiineae</taxon>
        <taxon>Marasmiaceae</taxon>
        <taxon>Marasmius</taxon>
    </lineage>
</organism>
<dbReference type="EMBL" id="JBAHYK010000043">
    <property type="protein sequence ID" value="KAL0579975.1"/>
    <property type="molecule type" value="Genomic_DNA"/>
</dbReference>
<reference evidence="2 3" key="1">
    <citation type="submission" date="2024-02" db="EMBL/GenBank/DDBJ databases">
        <title>A draft genome for the cacao thread blight pathogen Marasmius crinis-equi.</title>
        <authorList>
            <person name="Cohen S.P."/>
            <person name="Baruah I.K."/>
            <person name="Amoako-Attah I."/>
            <person name="Bukari Y."/>
            <person name="Meinhardt L.W."/>
            <person name="Bailey B.A."/>
        </authorList>
    </citation>
    <scope>NUCLEOTIDE SEQUENCE [LARGE SCALE GENOMIC DNA]</scope>
    <source>
        <strain evidence="2 3">GH-76</strain>
    </source>
</reference>
<feature type="compositionally biased region" description="Basic and acidic residues" evidence="1">
    <location>
        <begin position="164"/>
        <end position="174"/>
    </location>
</feature>
<feature type="region of interest" description="Disordered" evidence="1">
    <location>
        <begin position="230"/>
        <end position="269"/>
    </location>
</feature>
<proteinExistence type="predicted"/>
<feature type="region of interest" description="Disordered" evidence="1">
    <location>
        <begin position="567"/>
        <end position="586"/>
    </location>
</feature>
<feature type="region of interest" description="Disordered" evidence="1">
    <location>
        <begin position="413"/>
        <end position="538"/>
    </location>
</feature>